<dbReference type="PANTHER" id="PTHR43420">
    <property type="entry name" value="ACETYLTRANSFERASE"/>
    <property type="match status" value="1"/>
</dbReference>
<dbReference type="RefSeq" id="WP_014958884.1">
    <property type="nucleotide sequence ID" value="NC_018645.1"/>
</dbReference>
<feature type="domain" description="N-acetyltransferase" evidence="3">
    <location>
        <begin position="5"/>
        <end position="152"/>
    </location>
</feature>
<dbReference type="Gene3D" id="3.40.630.30">
    <property type="match status" value="1"/>
</dbReference>
<gene>
    <name evidence="4" type="ordered locus">TOL2_C35390</name>
</gene>
<dbReference type="KEGG" id="dto:TOL2_C35390"/>
<evidence type="ECO:0000259" key="3">
    <source>
        <dbReference type="PROSITE" id="PS51186"/>
    </source>
</evidence>
<dbReference type="HOGENOM" id="CLU_1719421_0_0_7"/>
<dbReference type="PROSITE" id="PS51186">
    <property type="entry name" value="GNAT"/>
    <property type="match status" value="1"/>
</dbReference>
<name>K0NJL4_DESTT</name>
<evidence type="ECO:0000313" key="4">
    <source>
        <dbReference type="EMBL" id="CCK81696.1"/>
    </source>
</evidence>
<protein>
    <submittedName>
        <fullName evidence="4">GCN5-related N-acetyltransferase</fullName>
    </submittedName>
</protein>
<reference evidence="4 5" key="1">
    <citation type="journal article" date="2013" name="Environ. Microbiol.">
        <title>Complete genome, catabolic sub-proteomes and key-metabolites of Desulfobacula toluolica Tol2, a marine, aromatic compound-degrading, sulfate-reducing bacterium.</title>
        <authorList>
            <person name="Wohlbrand L."/>
            <person name="Jacob J.H."/>
            <person name="Kube M."/>
            <person name="Mussmann M."/>
            <person name="Jarling R."/>
            <person name="Beck A."/>
            <person name="Amann R."/>
            <person name="Wilkes H."/>
            <person name="Reinhardt R."/>
            <person name="Rabus R."/>
        </authorList>
    </citation>
    <scope>NUCLEOTIDE SEQUENCE [LARGE SCALE GENOMIC DNA]</scope>
    <source>
        <strain evidence="5">DSM 7467 / Tol2</strain>
    </source>
</reference>
<dbReference type="InterPro" id="IPR000182">
    <property type="entry name" value="GNAT_dom"/>
</dbReference>
<evidence type="ECO:0000313" key="5">
    <source>
        <dbReference type="Proteomes" id="UP000007347"/>
    </source>
</evidence>
<organism evidence="4 5">
    <name type="scientific">Desulfobacula toluolica (strain DSM 7467 / Tol2)</name>
    <dbReference type="NCBI Taxonomy" id="651182"/>
    <lineage>
        <taxon>Bacteria</taxon>
        <taxon>Pseudomonadati</taxon>
        <taxon>Thermodesulfobacteriota</taxon>
        <taxon>Desulfobacteria</taxon>
        <taxon>Desulfobacterales</taxon>
        <taxon>Desulfobacteraceae</taxon>
        <taxon>Desulfobacula</taxon>
    </lineage>
</organism>
<accession>K0NJL4</accession>
<keyword evidence="5" id="KW-1185">Reference proteome</keyword>
<dbReference type="InterPro" id="IPR050680">
    <property type="entry name" value="YpeA/RimI_acetyltransf"/>
</dbReference>
<dbReference type="OrthoDB" id="9790865at2"/>
<dbReference type="SUPFAM" id="SSF55729">
    <property type="entry name" value="Acyl-CoA N-acyltransferases (Nat)"/>
    <property type="match status" value="1"/>
</dbReference>
<keyword evidence="1 4" id="KW-0808">Transferase</keyword>
<dbReference type="Pfam" id="PF00583">
    <property type="entry name" value="Acetyltransf_1"/>
    <property type="match status" value="1"/>
</dbReference>
<dbReference type="AlphaFoldDB" id="K0NJL4"/>
<dbReference type="InterPro" id="IPR016181">
    <property type="entry name" value="Acyl_CoA_acyltransferase"/>
</dbReference>
<dbReference type="EMBL" id="FO203503">
    <property type="protein sequence ID" value="CCK81696.1"/>
    <property type="molecule type" value="Genomic_DNA"/>
</dbReference>
<evidence type="ECO:0000256" key="1">
    <source>
        <dbReference type="ARBA" id="ARBA00022679"/>
    </source>
</evidence>
<dbReference type="GO" id="GO:0016747">
    <property type="term" value="F:acyltransferase activity, transferring groups other than amino-acyl groups"/>
    <property type="evidence" value="ECO:0007669"/>
    <property type="project" value="InterPro"/>
</dbReference>
<dbReference type="CDD" id="cd04301">
    <property type="entry name" value="NAT_SF"/>
    <property type="match status" value="1"/>
</dbReference>
<evidence type="ECO:0000256" key="2">
    <source>
        <dbReference type="ARBA" id="ARBA00023315"/>
    </source>
</evidence>
<proteinExistence type="predicted"/>
<keyword evidence="2" id="KW-0012">Acyltransferase</keyword>
<sequence length="152" mass="17894">MRNKIQYCRIDTTWTDQLTSFFERIHTNSQDKYFHPHPFDQKKAQELCCYTGFDLYYVQTIETKICGYGMLRGWDQGYKIPSLGIIIHSDYRGRGLGKKFMKFLHEQAGKKGAKKIRLKVYPENLSAVNLYKKLEYSFLGKEEGQLLAFVEL</sequence>
<dbReference type="STRING" id="651182.TOL2_C35390"/>
<dbReference type="Proteomes" id="UP000007347">
    <property type="component" value="Chromosome"/>
</dbReference>